<accession>A0A8K0CUH1</accession>
<dbReference type="EMBL" id="VTPC01062744">
    <property type="protein sequence ID" value="KAF2889765.1"/>
    <property type="molecule type" value="Genomic_DNA"/>
</dbReference>
<comment type="caution">
    <text evidence="1">The sequence shown here is derived from an EMBL/GenBank/DDBJ whole genome shotgun (WGS) entry which is preliminary data.</text>
</comment>
<protein>
    <submittedName>
        <fullName evidence="1">Uncharacterized protein</fullName>
    </submittedName>
</protein>
<evidence type="ECO:0000313" key="1">
    <source>
        <dbReference type="EMBL" id="KAF2889765.1"/>
    </source>
</evidence>
<dbReference type="Proteomes" id="UP000801492">
    <property type="component" value="Unassembled WGS sequence"/>
</dbReference>
<organism evidence="1 2">
    <name type="scientific">Ignelater luminosus</name>
    <name type="common">Cucubano</name>
    <name type="synonym">Pyrophorus luminosus</name>
    <dbReference type="NCBI Taxonomy" id="2038154"/>
    <lineage>
        <taxon>Eukaryota</taxon>
        <taxon>Metazoa</taxon>
        <taxon>Ecdysozoa</taxon>
        <taxon>Arthropoda</taxon>
        <taxon>Hexapoda</taxon>
        <taxon>Insecta</taxon>
        <taxon>Pterygota</taxon>
        <taxon>Neoptera</taxon>
        <taxon>Endopterygota</taxon>
        <taxon>Coleoptera</taxon>
        <taxon>Polyphaga</taxon>
        <taxon>Elateriformia</taxon>
        <taxon>Elateroidea</taxon>
        <taxon>Elateridae</taxon>
        <taxon>Agrypninae</taxon>
        <taxon>Pyrophorini</taxon>
        <taxon>Ignelater</taxon>
    </lineage>
</organism>
<name>A0A8K0CUH1_IGNLU</name>
<evidence type="ECO:0000313" key="2">
    <source>
        <dbReference type="Proteomes" id="UP000801492"/>
    </source>
</evidence>
<keyword evidence="2" id="KW-1185">Reference proteome</keyword>
<dbReference type="OrthoDB" id="8183300at2759"/>
<proteinExistence type="predicted"/>
<gene>
    <name evidence="1" type="ORF">ILUMI_16408</name>
</gene>
<reference evidence="1" key="1">
    <citation type="submission" date="2019-08" db="EMBL/GenBank/DDBJ databases">
        <title>The genome of the North American firefly Photinus pyralis.</title>
        <authorList>
            <consortium name="Photinus pyralis genome working group"/>
            <person name="Fallon T.R."/>
            <person name="Sander Lower S.E."/>
            <person name="Weng J.-K."/>
        </authorList>
    </citation>
    <scope>NUCLEOTIDE SEQUENCE</scope>
    <source>
        <strain evidence="1">TRF0915ILg1</strain>
        <tissue evidence="1">Whole body</tissue>
    </source>
</reference>
<sequence length="72" mass="8439">MLFRIERCKSQENLDTCELFHVFRMNDYCNSLKSSSLVWESFFGSFQPPWKCPFKKVSCLVGISTAVYECLI</sequence>
<dbReference type="AlphaFoldDB" id="A0A8K0CUH1"/>